<dbReference type="InterPro" id="IPR052892">
    <property type="entry name" value="NA-targeting_endonuclease"/>
</dbReference>
<dbReference type="EMBL" id="CP001700">
    <property type="protein sequence ID" value="ACU71935.1"/>
    <property type="molecule type" value="Genomic_DNA"/>
</dbReference>
<keyword evidence="2" id="KW-0540">Nuclease</keyword>
<dbReference type="AlphaFoldDB" id="C7Q4G6"/>
<dbReference type="Gene3D" id="1.10.30.50">
    <property type="match status" value="1"/>
</dbReference>
<feature type="domain" description="HNH nuclease" evidence="1">
    <location>
        <begin position="6"/>
        <end position="59"/>
    </location>
</feature>
<protein>
    <submittedName>
        <fullName evidence="2">HNH endonuclease</fullName>
    </submittedName>
</protein>
<dbReference type="HOGENOM" id="CLU_493234_0_0_11"/>
<gene>
    <name evidence="2" type="ordered locus">Caci_3026</name>
</gene>
<accession>C7Q4G6</accession>
<dbReference type="CDD" id="cd00085">
    <property type="entry name" value="HNHc"/>
    <property type="match status" value="1"/>
</dbReference>
<dbReference type="InterPro" id="IPR003615">
    <property type="entry name" value="HNH_nuc"/>
</dbReference>
<dbReference type="InterPro" id="IPR029471">
    <property type="entry name" value="HNH_5"/>
</dbReference>
<dbReference type="PANTHER" id="PTHR33877">
    <property type="entry name" value="SLL1193 PROTEIN"/>
    <property type="match status" value="1"/>
</dbReference>
<keyword evidence="2" id="KW-0255">Endonuclease</keyword>
<dbReference type="eggNOG" id="COG1403">
    <property type="taxonomic scope" value="Bacteria"/>
</dbReference>
<dbReference type="KEGG" id="cai:Caci_3026"/>
<keyword evidence="3" id="KW-1185">Reference proteome</keyword>
<evidence type="ECO:0000313" key="3">
    <source>
        <dbReference type="Proteomes" id="UP000000851"/>
    </source>
</evidence>
<dbReference type="GO" id="GO:0004519">
    <property type="term" value="F:endonuclease activity"/>
    <property type="evidence" value="ECO:0007669"/>
    <property type="project" value="UniProtKB-KW"/>
</dbReference>
<keyword evidence="2" id="KW-0378">Hydrolase</keyword>
<proteinExistence type="predicted"/>
<dbReference type="PANTHER" id="PTHR33877:SF1">
    <property type="entry name" value="TYPE IV METHYL-DIRECTED RESTRICTION ENZYME ECOKMCRA"/>
    <property type="match status" value="1"/>
</dbReference>
<reference evidence="2 3" key="1">
    <citation type="journal article" date="2009" name="Stand. Genomic Sci.">
        <title>Complete genome sequence of Catenulispora acidiphila type strain (ID 139908).</title>
        <authorList>
            <person name="Copeland A."/>
            <person name="Lapidus A."/>
            <person name="Glavina Del Rio T."/>
            <person name="Nolan M."/>
            <person name="Lucas S."/>
            <person name="Chen F."/>
            <person name="Tice H."/>
            <person name="Cheng J.F."/>
            <person name="Bruce D."/>
            <person name="Goodwin L."/>
            <person name="Pitluck S."/>
            <person name="Mikhailova N."/>
            <person name="Pati A."/>
            <person name="Ivanova N."/>
            <person name="Mavromatis K."/>
            <person name="Chen A."/>
            <person name="Palaniappan K."/>
            <person name="Chain P."/>
            <person name="Land M."/>
            <person name="Hauser L."/>
            <person name="Chang Y.J."/>
            <person name="Jeffries C.D."/>
            <person name="Chertkov O."/>
            <person name="Brettin T."/>
            <person name="Detter J.C."/>
            <person name="Han C."/>
            <person name="Ali Z."/>
            <person name="Tindall B.J."/>
            <person name="Goker M."/>
            <person name="Bristow J."/>
            <person name="Eisen J.A."/>
            <person name="Markowitz V."/>
            <person name="Hugenholtz P."/>
            <person name="Kyrpides N.C."/>
            <person name="Klenk H.P."/>
        </authorList>
    </citation>
    <scope>NUCLEOTIDE SEQUENCE [LARGE SCALE GENOMIC DNA]</scope>
    <source>
        <strain evidence="3">DSM 44928 / JCM 14897 / NBRC 102108 / NRRL B-24433 / ID139908</strain>
    </source>
</reference>
<evidence type="ECO:0000313" key="2">
    <source>
        <dbReference type="EMBL" id="ACU71935.1"/>
    </source>
</evidence>
<dbReference type="Proteomes" id="UP000000851">
    <property type="component" value="Chromosome"/>
</dbReference>
<dbReference type="Pfam" id="PF14279">
    <property type="entry name" value="HNH_5"/>
    <property type="match status" value="1"/>
</dbReference>
<dbReference type="InParanoid" id="C7Q4G6"/>
<sequence>MAVSKRLRYEILRRDNHTCRYCGATAPTVPLRVDHVVPVALGGTDDATNLVASCEPCNSGKTSTAPDSPLVEQAREDAMRWQMAWTVAVAEAETEGKQRAKDIAKVKKNYVAAYKGRHGHAPILPEGWEASVGRWLDLGLPLTLIDKAIASAVGRTYVPAKDRFAYFAGCCWSLLRELKDRTEAIAMQASPTTQDEQGDGQCEYCDGGQDDRNIVEYATDVFAEAWSQDEEPNSYCRRMLAAYASAASGAGYDRLSIGYAVHQAARDGHADIGAYLSTLDDVLERASEPIIDSPFGSRVIDADLLPTDEDRAARAVAEAVVAAWRASWRDAMEHPPPGRRSTEACAVRDYALATYRKTENAHELLRAAEFAGAEGNSNLPQATAHAEAYYATEPAVSAWGWAWYKATGLDAPGSVHESVWADCRTLHASGAWDHKITLAASFAGAHATTRMHFGLDANEAELIGVEATTQRIEDYWARSWNESSHSWPGEGDRAALRACLSSIADGKAHTVGDVTAAAVAAGAYQSADLYPSLTRSQSTFVAAAHLPHLGGE</sequence>
<dbReference type="RefSeq" id="WP_012787228.1">
    <property type="nucleotide sequence ID" value="NC_013131.1"/>
</dbReference>
<evidence type="ECO:0000259" key="1">
    <source>
        <dbReference type="SMART" id="SM00507"/>
    </source>
</evidence>
<name>C7Q4G6_CATAD</name>
<organism evidence="2 3">
    <name type="scientific">Catenulispora acidiphila (strain DSM 44928 / JCM 14897 / NBRC 102108 / NRRL B-24433 / ID139908)</name>
    <dbReference type="NCBI Taxonomy" id="479433"/>
    <lineage>
        <taxon>Bacteria</taxon>
        <taxon>Bacillati</taxon>
        <taxon>Actinomycetota</taxon>
        <taxon>Actinomycetes</taxon>
        <taxon>Catenulisporales</taxon>
        <taxon>Catenulisporaceae</taxon>
        <taxon>Catenulispora</taxon>
    </lineage>
</organism>
<dbReference type="STRING" id="479433.Caci_3026"/>
<dbReference type="SMART" id="SM00507">
    <property type="entry name" value="HNHc"/>
    <property type="match status" value="1"/>
</dbReference>